<proteinExistence type="predicted"/>
<keyword evidence="1" id="KW-1133">Transmembrane helix</keyword>
<reference evidence="2 3" key="1">
    <citation type="submission" date="2021-07" db="EMBL/GenBank/DDBJ databases">
        <title>Whole Genome Sequence of Nocardia Iowensis.</title>
        <authorList>
            <person name="Lamm A."/>
            <person name="Collins-Fairclough A.M."/>
            <person name="Bunk B."/>
            <person name="Sproer C."/>
        </authorList>
    </citation>
    <scope>NUCLEOTIDE SEQUENCE [LARGE SCALE GENOMIC DNA]</scope>
    <source>
        <strain evidence="2 3">NRRL 5646</strain>
    </source>
</reference>
<accession>A0ABX8RQK2</accession>
<keyword evidence="1" id="KW-0812">Transmembrane</keyword>
<dbReference type="Proteomes" id="UP000694257">
    <property type="component" value="Chromosome"/>
</dbReference>
<keyword evidence="1" id="KW-0472">Membrane</keyword>
<evidence type="ECO:0000313" key="2">
    <source>
        <dbReference type="EMBL" id="QXN91912.1"/>
    </source>
</evidence>
<evidence type="ECO:0000313" key="3">
    <source>
        <dbReference type="Proteomes" id="UP000694257"/>
    </source>
</evidence>
<evidence type="ECO:0000256" key="1">
    <source>
        <dbReference type="SAM" id="Phobius"/>
    </source>
</evidence>
<dbReference type="EMBL" id="CP078145">
    <property type="protein sequence ID" value="QXN91912.1"/>
    <property type="molecule type" value="Genomic_DNA"/>
</dbReference>
<feature type="transmembrane region" description="Helical" evidence="1">
    <location>
        <begin position="63"/>
        <end position="82"/>
    </location>
</feature>
<gene>
    <name evidence="2" type="ORF">KV110_01595</name>
</gene>
<protein>
    <submittedName>
        <fullName evidence="2">Uncharacterized protein</fullName>
    </submittedName>
</protein>
<organism evidence="2 3">
    <name type="scientific">Nocardia iowensis</name>
    <dbReference type="NCBI Taxonomy" id="204891"/>
    <lineage>
        <taxon>Bacteria</taxon>
        <taxon>Bacillati</taxon>
        <taxon>Actinomycetota</taxon>
        <taxon>Actinomycetes</taxon>
        <taxon>Mycobacteriales</taxon>
        <taxon>Nocardiaceae</taxon>
        <taxon>Nocardia</taxon>
    </lineage>
</organism>
<name>A0ABX8RQK2_NOCIO</name>
<feature type="transmembrane region" description="Helical" evidence="1">
    <location>
        <begin position="32"/>
        <end position="51"/>
    </location>
</feature>
<keyword evidence="3" id="KW-1185">Reference proteome</keyword>
<sequence>MTAVVAAIFMAMPNSLKRPRNALSEWISPAPIAVRVAVVAILALALLLSLNLHVGLQMGWGNVATWASSIASTAVLIGLTWMTHTQAAASELTAAQLRANGVRIRCENRSDAEPPHWLITIENRSKDAIYRIAPSRIAVRTPKGEGVIAQHVWFELDDSDTDGTVLEDGADYVYKAIAVDPTMVSTHHGLPGVAWTTPTGHRFRSVYSLVSGVPDMSVSWEFVEMDNSHVQTGKVLRP</sequence>
<dbReference type="RefSeq" id="WP_218472761.1">
    <property type="nucleotide sequence ID" value="NZ_BAABJN010000009.1"/>
</dbReference>